<keyword evidence="6" id="KW-0072">Autophagy</keyword>
<dbReference type="PANTHER" id="PTHR14957:SF1">
    <property type="entry name" value="UBIQUITIN-LIKE-CONJUGATING ENZYME ATG10"/>
    <property type="match status" value="1"/>
</dbReference>
<keyword evidence="5" id="KW-0653">Protein transport</keyword>
<dbReference type="PANTHER" id="PTHR14957">
    <property type="entry name" value="UBIQUITIN-LIKE-CONJUGATING ENZYME ATG10"/>
    <property type="match status" value="1"/>
</dbReference>
<evidence type="ECO:0000256" key="5">
    <source>
        <dbReference type="ARBA" id="ARBA00022927"/>
    </source>
</evidence>
<dbReference type="GeneID" id="54482009"/>
<evidence type="ECO:0000256" key="7">
    <source>
        <dbReference type="ARBA" id="ARBA00029833"/>
    </source>
</evidence>
<reference evidence="8" key="1">
    <citation type="journal article" date="2020" name="Stud. Mycol.">
        <title>101 Dothideomycetes genomes: a test case for predicting lifestyles and emergence of pathogens.</title>
        <authorList>
            <person name="Haridas S."/>
            <person name="Albert R."/>
            <person name="Binder M."/>
            <person name="Bloem J."/>
            <person name="Labutti K."/>
            <person name="Salamov A."/>
            <person name="Andreopoulos B."/>
            <person name="Baker S."/>
            <person name="Barry K."/>
            <person name="Bills G."/>
            <person name="Bluhm B."/>
            <person name="Cannon C."/>
            <person name="Castanera R."/>
            <person name="Culley D."/>
            <person name="Daum C."/>
            <person name="Ezra D."/>
            <person name="Gonzalez J."/>
            <person name="Henrissat B."/>
            <person name="Kuo A."/>
            <person name="Liang C."/>
            <person name="Lipzen A."/>
            <person name="Lutzoni F."/>
            <person name="Magnuson J."/>
            <person name="Mondo S."/>
            <person name="Nolan M."/>
            <person name="Ohm R."/>
            <person name="Pangilinan J."/>
            <person name="Park H.-J."/>
            <person name="Ramirez L."/>
            <person name="Alfaro M."/>
            <person name="Sun H."/>
            <person name="Tritt A."/>
            <person name="Yoshinaga Y."/>
            <person name="Zwiers L.-H."/>
            <person name="Turgeon B."/>
            <person name="Goodwin S."/>
            <person name="Spatafora J."/>
            <person name="Crous P."/>
            <person name="Grigoriev I."/>
        </authorList>
    </citation>
    <scope>NUCLEOTIDE SEQUENCE</scope>
    <source>
        <strain evidence="8">CBS 121739</strain>
    </source>
</reference>
<evidence type="ECO:0000313" key="8">
    <source>
        <dbReference type="EMBL" id="KAF2759406.1"/>
    </source>
</evidence>
<protein>
    <recommendedName>
        <fullName evidence="2">Ubiquitin-like-conjugating enzyme ATG10</fullName>
    </recommendedName>
    <alternativeName>
        <fullName evidence="7">Autophagy-related protein 10</fullName>
    </alternativeName>
</protein>
<evidence type="ECO:0000256" key="1">
    <source>
        <dbReference type="ARBA" id="ARBA00005696"/>
    </source>
</evidence>
<sequence length="215" mass="24127">MKASESSLPSFPSISDQGFVEACMQLVGIYQSHGEFQSSWTKVQLDKVDSVTFMTIQRDIEVDRNVIDADELVDDEFHEHDDHSIVKTDGPTVRARFTIIRSPTYQVPVLYFDLLDQHSKPVTDIADVYRILVPEIHRCQINSIGVIGAISMTSHPITDRPTFFVHPCRTAEALSNVVSNRPYRTLDYLMLWFGIVGSTLGLSIPVELLNASNTA</sequence>
<proteinExistence type="inferred from homology"/>
<keyword evidence="4" id="KW-0833">Ubl conjugation pathway</keyword>
<keyword evidence="3" id="KW-0808">Transferase</keyword>
<evidence type="ECO:0000313" key="9">
    <source>
        <dbReference type="Proteomes" id="UP000799437"/>
    </source>
</evidence>
<dbReference type="GO" id="GO:0061651">
    <property type="term" value="F:Atg12 conjugating enzyme activity"/>
    <property type="evidence" value="ECO:0007669"/>
    <property type="project" value="TreeGrafter"/>
</dbReference>
<dbReference type="GO" id="GO:0000045">
    <property type="term" value="P:autophagosome assembly"/>
    <property type="evidence" value="ECO:0007669"/>
    <property type="project" value="TreeGrafter"/>
</dbReference>
<evidence type="ECO:0000256" key="4">
    <source>
        <dbReference type="ARBA" id="ARBA00022786"/>
    </source>
</evidence>
<keyword evidence="9" id="KW-1185">Reference proteome</keyword>
<dbReference type="InterPro" id="IPR007135">
    <property type="entry name" value="Atg3/Atg10"/>
</dbReference>
<name>A0A6A6WC30_9PEZI</name>
<evidence type="ECO:0000256" key="3">
    <source>
        <dbReference type="ARBA" id="ARBA00022679"/>
    </source>
</evidence>
<accession>A0A6A6WC30</accession>
<dbReference type="Pfam" id="PF03987">
    <property type="entry name" value="Autophagy_act_C"/>
    <property type="match status" value="1"/>
</dbReference>
<dbReference type="RefSeq" id="XP_033601857.1">
    <property type="nucleotide sequence ID" value="XM_033740955.1"/>
</dbReference>
<dbReference type="Gene3D" id="3.30.1460.50">
    <property type="match status" value="1"/>
</dbReference>
<dbReference type="GO" id="GO:0005829">
    <property type="term" value="C:cytosol"/>
    <property type="evidence" value="ECO:0007669"/>
    <property type="project" value="TreeGrafter"/>
</dbReference>
<evidence type="ECO:0000256" key="6">
    <source>
        <dbReference type="ARBA" id="ARBA00023006"/>
    </source>
</evidence>
<dbReference type="GO" id="GO:0032446">
    <property type="term" value="P:protein modification by small protein conjugation"/>
    <property type="evidence" value="ECO:0007669"/>
    <property type="project" value="TreeGrafter"/>
</dbReference>
<dbReference type="GO" id="GO:0000422">
    <property type="term" value="P:autophagy of mitochondrion"/>
    <property type="evidence" value="ECO:0007669"/>
    <property type="project" value="TreeGrafter"/>
</dbReference>
<dbReference type="OrthoDB" id="4089664at2759"/>
<organism evidence="8 9">
    <name type="scientific">Pseudovirgaria hyperparasitica</name>
    <dbReference type="NCBI Taxonomy" id="470096"/>
    <lineage>
        <taxon>Eukaryota</taxon>
        <taxon>Fungi</taxon>
        <taxon>Dikarya</taxon>
        <taxon>Ascomycota</taxon>
        <taxon>Pezizomycotina</taxon>
        <taxon>Dothideomycetes</taxon>
        <taxon>Dothideomycetes incertae sedis</taxon>
        <taxon>Acrospermales</taxon>
        <taxon>Acrospermaceae</taxon>
        <taxon>Pseudovirgaria</taxon>
    </lineage>
</organism>
<evidence type="ECO:0000256" key="2">
    <source>
        <dbReference type="ARBA" id="ARBA00021099"/>
    </source>
</evidence>
<gene>
    <name evidence="8" type="ORF">EJ05DRAFT_344967</name>
</gene>
<dbReference type="Proteomes" id="UP000799437">
    <property type="component" value="Unassembled WGS sequence"/>
</dbReference>
<keyword evidence="5" id="KW-0813">Transport</keyword>
<dbReference type="AlphaFoldDB" id="A0A6A6WC30"/>
<comment type="similarity">
    <text evidence="1">Belongs to the ATG10 family.</text>
</comment>
<dbReference type="GO" id="GO:0015031">
    <property type="term" value="P:protein transport"/>
    <property type="evidence" value="ECO:0007669"/>
    <property type="project" value="UniProtKB-KW"/>
</dbReference>
<dbReference type="EMBL" id="ML996570">
    <property type="protein sequence ID" value="KAF2759406.1"/>
    <property type="molecule type" value="Genomic_DNA"/>
</dbReference>